<keyword evidence="6" id="KW-1185">Reference proteome</keyword>
<accession>A0AAE0HSB4</accession>
<evidence type="ECO:0000259" key="4">
    <source>
        <dbReference type="Pfam" id="PF24883"/>
    </source>
</evidence>
<feature type="region of interest" description="Disordered" evidence="3">
    <location>
        <begin position="774"/>
        <end position="816"/>
    </location>
</feature>
<gene>
    <name evidence="5" type="ORF">B0H66DRAFT_506297</name>
</gene>
<protein>
    <recommendedName>
        <fullName evidence="4">Nephrocystin 3-like N-terminal domain-containing protein</fullName>
    </recommendedName>
</protein>
<dbReference type="InterPro" id="IPR036770">
    <property type="entry name" value="Ankyrin_rpt-contain_sf"/>
</dbReference>
<dbReference type="PANTHER" id="PTHR10039">
    <property type="entry name" value="AMELOGENIN"/>
    <property type="match status" value="1"/>
</dbReference>
<keyword evidence="2" id="KW-0040">ANK repeat</keyword>
<evidence type="ECO:0000256" key="2">
    <source>
        <dbReference type="PROSITE-ProRule" id="PRU00023"/>
    </source>
</evidence>
<dbReference type="PROSITE" id="PS50088">
    <property type="entry name" value="ANK_REPEAT"/>
    <property type="match status" value="2"/>
</dbReference>
<dbReference type="Proteomes" id="UP001283341">
    <property type="component" value="Unassembled WGS sequence"/>
</dbReference>
<proteinExistence type="predicted"/>
<name>A0AAE0HSB4_9PEZI</name>
<evidence type="ECO:0000313" key="5">
    <source>
        <dbReference type="EMBL" id="KAK3311985.1"/>
    </source>
</evidence>
<dbReference type="InterPro" id="IPR056884">
    <property type="entry name" value="NPHP3-like_N"/>
</dbReference>
<keyword evidence="1" id="KW-0677">Repeat</keyword>
<dbReference type="SUPFAM" id="SSF48403">
    <property type="entry name" value="Ankyrin repeat"/>
    <property type="match status" value="1"/>
</dbReference>
<dbReference type="Gene3D" id="1.25.40.20">
    <property type="entry name" value="Ankyrin repeat-containing domain"/>
    <property type="match status" value="2"/>
</dbReference>
<dbReference type="InterPro" id="IPR029058">
    <property type="entry name" value="AB_hydrolase_fold"/>
</dbReference>
<reference evidence="5" key="2">
    <citation type="submission" date="2023-06" db="EMBL/GenBank/DDBJ databases">
        <authorList>
            <consortium name="Lawrence Berkeley National Laboratory"/>
            <person name="Haridas S."/>
            <person name="Hensen N."/>
            <person name="Bonometti L."/>
            <person name="Westerberg I."/>
            <person name="Brannstrom I.O."/>
            <person name="Guillou S."/>
            <person name="Cros-Aarteil S."/>
            <person name="Calhoun S."/>
            <person name="Kuo A."/>
            <person name="Mondo S."/>
            <person name="Pangilinan J."/>
            <person name="Riley R."/>
            <person name="Labutti K."/>
            <person name="Andreopoulos B."/>
            <person name="Lipzen A."/>
            <person name="Chen C."/>
            <person name="Yanf M."/>
            <person name="Daum C."/>
            <person name="Ng V."/>
            <person name="Clum A."/>
            <person name="Steindorff A."/>
            <person name="Ohm R."/>
            <person name="Martin F."/>
            <person name="Silar P."/>
            <person name="Natvig D."/>
            <person name="Lalanne C."/>
            <person name="Gautier V."/>
            <person name="Ament-Velasquez S.L."/>
            <person name="Kruys A."/>
            <person name="Hutchinson M.I."/>
            <person name="Powell A.J."/>
            <person name="Barry K."/>
            <person name="Miller A.N."/>
            <person name="Grigoriev I.V."/>
            <person name="Debuchy R."/>
            <person name="Gladieux P."/>
            <person name="Thoren M.H."/>
            <person name="Johannesson H."/>
        </authorList>
    </citation>
    <scope>NUCLEOTIDE SEQUENCE</scope>
    <source>
        <strain evidence="5">CBS 118394</strain>
    </source>
</reference>
<dbReference type="SMART" id="SM00248">
    <property type="entry name" value="ANK"/>
    <property type="match status" value="8"/>
</dbReference>
<comment type="caution">
    <text evidence="5">The sequence shown here is derived from an EMBL/GenBank/DDBJ whole genome shotgun (WGS) entry which is preliminary data.</text>
</comment>
<feature type="compositionally biased region" description="Basic and acidic residues" evidence="3">
    <location>
        <begin position="27"/>
        <end position="39"/>
    </location>
</feature>
<reference evidence="5" key="1">
    <citation type="journal article" date="2023" name="Mol. Phylogenet. Evol.">
        <title>Genome-scale phylogeny and comparative genomics of the fungal order Sordariales.</title>
        <authorList>
            <person name="Hensen N."/>
            <person name="Bonometti L."/>
            <person name="Westerberg I."/>
            <person name="Brannstrom I.O."/>
            <person name="Guillou S."/>
            <person name="Cros-Aarteil S."/>
            <person name="Calhoun S."/>
            <person name="Haridas S."/>
            <person name="Kuo A."/>
            <person name="Mondo S."/>
            <person name="Pangilinan J."/>
            <person name="Riley R."/>
            <person name="LaButti K."/>
            <person name="Andreopoulos B."/>
            <person name="Lipzen A."/>
            <person name="Chen C."/>
            <person name="Yan M."/>
            <person name="Daum C."/>
            <person name="Ng V."/>
            <person name="Clum A."/>
            <person name="Steindorff A."/>
            <person name="Ohm R.A."/>
            <person name="Martin F."/>
            <person name="Silar P."/>
            <person name="Natvig D.O."/>
            <person name="Lalanne C."/>
            <person name="Gautier V."/>
            <person name="Ament-Velasquez S.L."/>
            <person name="Kruys A."/>
            <person name="Hutchinson M.I."/>
            <person name="Powell A.J."/>
            <person name="Barry K."/>
            <person name="Miller A.N."/>
            <person name="Grigoriev I.V."/>
            <person name="Debuchy R."/>
            <person name="Gladieux P."/>
            <person name="Hiltunen Thoren M."/>
            <person name="Johannesson H."/>
        </authorList>
    </citation>
    <scope>NUCLEOTIDE SEQUENCE</scope>
    <source>
        <strain evidence="5">CBS 118394</strain>
    </source>
</reference>
<dbReference type="AlphaFoldDB" id="A0AAE0HSB4"/>
<dbReference type="EMBL" id="JAUEDM010000010">
    <property type="protein sequence ID" value="KAK3311985.1"/>
    <property type="molecule type" value="Genomic_DNA"/>
</dbReference>
<sequence>MRKIFGGCRLPKRSRRKDAGTPSSVEKAPKPVIPKERNGLFELTKGISSPDPDDGQEKYPVDIIAIHGLNGHPFDTWTHENGIMWLRDFLPGDLPGCRVYTYGYPSQVVSRSTMDVKGYARLLLGRIQHDVLSDDRTDTRRIIFVCHSLGGIVCKQVLVIAHEDNTVTGNVKLQESLAGIVFLGTPHRGSNKGDLGHLVGMVVNAVTGTTSAGLYRNAVNSNLVATLGTNAKQLQDLTESVRNRLEGLKIVSFYETRPEFPFGLIVEKYSATMGIPREEIYPLDSGHRAMCRVDSRNNAYKHVVDAIKDVARSPVRNSSEKSWNESCMALFSKRVVSDYQTRRPANGTCQWIMQHPSFVSWREKAENPLLWLTGPPGCGKTIMSSFLAKHLEPTESSSTSNVYIYFCDDTITLQTDAKNILINLIFQLVHKHRGLARHVSKFYESHQENIVQNFTALWDLFEAILLDPTYPKAEPTIIIIDALDECEEITRRPLLESIQDFLQPPKLARAATSDLKFHAATSGRRHVKFILTCRPNLTEVQRMIDTAPNSRIPIDEARTDLDIYIQERLDEISKRREIPSDIQKSLQTELCSEAENTFLWVSIVLSVLESSKMMSVNDLKSFVERIGIPGDLERIYTELVSEIDPDDLDEAAKLLKLILGSSRQLSLEEINIAFSIDHRSHRTVDNVRAHSQAGMQRTLQNILGQLVRVSNGIVSLVHLSFKEFILDSPSSARTKLPHEIGTIEQEDCALAIATACIHYILLDDFSENLFGRVNSSDSASDSSGDDNPLDHMPGDVESPDDPAPNPGNDSQEDDKYKNVAVGDDGLFRDTGAIEQDTCEDIAKNHTFYRYAALHWAEHYAQCEASAPAELRDAVISLIDLNSANCTNWLRFHSAEAVLTVDASIPATFSDHITLAAFFNLHGVLEHLLLTSQKNIFQDHLDSALYRGAERGHDKVVSILLRVGANPNACGAQISGGQQTAFIAAAKNGHVACVKTLLADQRTDINIKGELGRNALSYACQRGHKEVVQALLGNKDCKLNDEDDSGSTPLIWAARSGNPEIVKWLLERASVADVNHRDKKGRTALSWAAGDEMDEVLRVLLKDGSGDPNLPDLVEDPNPPARSARPEKNPRDKQGRSPLLWAAGNGCTATVRTLLRDPRVVKGSVDKTGRNAFSWACEGGHAATVEMLINKRCPGVDEPDESGWAPLAWAIQTNTPEIVEMLVKAGADVNRVDLTKRSVLSWAENFRHARVIQAVRQAMENASARS</sequence>
<feature type="repeat" description="ANK" evidence="2">
    <location>
        <begin position="1201"/>
        <end position="1233"/>
    </location>
</feature>
<dbReference type="SUPFAM" id="SSF52540">
    <property type="entry name" value="P-loop containing nucleoside triphosphate hydrolases"/>
    <property type="match status" value="1"/>
</dbReference>
<dbReference type="PRINTS" id="PR01415">
    <property type="entry name" value="ANKYRIN"/>
</dbReference>
<dbReference type="PROSITE" id="PS50297">
    <property type="entry name" value="ANK_REP_REGION"/>
    <property type="match status" value="2"/>
</dbReference>
<organism evidence="5 6">
    <name type="scientific">Apodospora peruviana</name>
    <dbReference type="NCBI Taxonomy" id="516989"/>
    <lineage>
        <taxon>Eukaryota</taxon>
        <taxon>Fungi</taxon>
        <taxon>Dikarya</taxon>
        <taxon>Ascomycota</taxon>
        <taxon>Pezizomycotina</taxon>
        <taxon>Sordariomycetes</taxon>
        <taxon>Sordariomycetidae</taxon>
        <taxon>Sordariales</taxon>
        <taxon>Lasiosphaeriaceae</taxon>
        <taxon>Apodospora</taxon>
    </lineage>
</organism>
<feature type="compositionally biased region" description="Low complexity" evidence="3">
    <location>
        <begin position="775"/>
        <end position="786"/>
    </location>
</feature>
<feature type="domain" description="Nephrocystin 3-like N-terminal" evidence="4">
    <location>
        <begin position="347"/>
        <end position="503"/>
    </location>
</feature>
<dbReference type="Gene3D" id="3.40.50.1820">
    <property type="entry name" value="alpha/beta hydrolase"/>
    <property type="match status" value="1"/>
</dbReference>
<dbReference type="InterPro" id="IPR027417">
    <property type="entry name" value="P-loop_NTPase"/>
</dbReference>
<evidence type="ECO:0000256" key="1">
    <source>
        <dbReference type="ARBA" id="ARBA00022737"/>
    </source>
</evidence>
<feature type="compositionally biased region" description="Basic and acidic residues" evidence="3">
    <location>
        <begin position="1123"/>
        <end position="1134"/>
    </location>
</feature>
<dbReference type="PANTHER" id="PTHR10039:SF14">
    <property type="entry name" value="NACHT DOMAIN-CONTAINING PROTEIN"/>
    <property type="match status" value="1"/>
</dbReference>
<evidence type="ECO:0000313" key="6">
    <source>
        <dbReference type="Proteomes" id="UP001283341"/>
    </source>
</evidence>
<dbReference type="SUPFAM" id="SSF53474">
    <property type="entry name" value="alpha/beta-Hydrolases"/>
    <property type="match status" value="1"/>
</dbReference>
<feature type="repeat" description="ANK" evidence="2">
    <location>
        <begin position="1044"/>
        <end position="1076"/>
    </location>
</feature>
<dbReference type="Gene3D" id="3.40.50.300">
    <property type="entry name" value="P-loop containing nucleotide triphosphate hydrolases"/>
    <property type="match status" value="1"/>
</dbReference>
<feature type="region of interest" description="Disordered" evidence="3">
    <location>
        <begin position="1"/>
        <end position="55"/>
    </location>
</feature>
<feature type="region of interest" description="Disordered" evidence="3">
    <location>
        <begin position="1103"/>
        <end position="1139"/>
    </location>
</feature>
<dbReference type="Pfam" id="PF24883">
    <property type="entry name" value="NPHP3_N"/>
    <property type="match status" value="1"/>
</dbReference>
<dbReference type="Pfam" id="PF12796">
    <property type="entry name" value="Ank_2"/>
    <property type="match status" value="2"/>
</dbReference>
<dbReference type="InterPro" id="IPR002110">
    <property type="entry name" value="Ankyrin_rpt"/>
</dbReference>
<evidence type="ECO:0000256" key="3">
    <source>
        <dbReference type="SAM" id="MobiDB-lite"/>
    </source>
</evidence>